<dbReference type="InterPro" id="IPR023009">
    <property type="entry name" value="Tyrosine_recombinase_XerC/XerD"/>
</dbReference>
<dbReference type="PANTHER" id="PTHR30349">
    <property type="entry name" value="PHAGE INTEGRASE-RELATED"/>
    <property type="match status" value="1"/>
</dbReference>
<dbReference type="Proteomes" id="UP001230317">
    <property type="component" value="Unassembled WGS sequence"/>
</dbReference>
<dbReference type="GO" id="GO:0007059">
    <property type="term" value="P:chromosome segregation"/>
    <property type="evidence" value="ECO:0007669"/>
    <property type="project" value="UniProtKB-UniRule"/>
</dbReference>
<comment type="similarity">
    <text evidence="9">Belongs to the 'phage' integrase family. XerC subfamily.</text>
</comment>
<keyword evidence="5 9" id="KW-0229">DNA integration</keyword>
<sequence>MSDKRKAAESRGPVRQMDEAIEDFADFQLCVKGRAEATVRGYRADLKNLAQDIDTFADFNLNNLRQWLGNAVAEGKARATLARRTASVKAFSTWAEREGYLTRDVAARLVTPKVGQHLPTVMAPQQAGELVGNAVSVDEAHFQRDSAILELLYATGMRVAELVRLDLEDVDFKRSTARVTGKGNKQRVVPFGAAATDALQQWIDGGRKEMARGETQAIFVGSRGARIDQRQVRRIVDKAATVTGTSGLTPHGVRHLAATHLLEGGADLRVVQELLGHSSLSTTQIYTHVYAKRLKQVYSQAHPRA</sequence>
<dbReference type="Pfam" id="PF02899">
    <property type="entry name" value="Phage_int_SAM_1"/>
    <property type="match status" value="1"/>
</dbReference>
<dbReference type="CDD" id="cd00798">
    <property type="entry name" value="INT_XerDC_C"/>
    <property type="match status" value="1"/>
</dbReference>
<evidence type="ECO:0000256" key="3">
    <source>
        <dbReference type="ARBA" id="ARBA00022618"/>
    </source>
</evidence>
<keyword evidence="3 9" id="KW-0132">Cell division</keyword>
<feature type="domain" description="Tyr recombinase" evidence="10">
    <location>
        <begin position="117"/>
        <end position="299"/>
    </location>
</feature>
<feature type="active site" evidence="9">
    <location>
        <position position="182"/>
    </location>
</feature>
<dbReference type="PANTHER" id="PTHR30349:SF77">
    <property type="entry name" value="TYROSINE RECOMBINASE XERC"/>
    <property type="match status" value="1"/>
</dbReference>
<dbReference type="InterPro" id="IPR013762">
    <property type="entry name" value="Integrase-like_cat_sf"/>
</dbReference>
<evidence type="ECO:0000256" key="8">
    <source>
        <dbReference type="ARBA" id="ARBA00023306"/>
    </source>
</evidence>
<comment type="subunit">
    <text evidence="9">Forms a cyclic heterotetrameric complex composed of two molecules of XerC and two molecules of XerD.</text>
</comment>
<dbReference type="InterPro" id="IPR050090">
    <property type="entry name" value="Tyrosine_recombinase_XerCD"/>
</dbReference>
<name>A0AAP4BYZ3_9CORY</name>
<feature type="active site" evidence="9">
    <location>
        <position position="251"/>
    </location>
</feature>
<evidence type="ECO:0000313" key="13">
    <source>
        <dbReference type="Proteomes" id="UP001230317"/>
    </source>
</evidence>
<dbReference type="NCBIfam" id="NF001399">
    <property type="entry name" value="PRK00283.1"/>
    <property type="match status" value="1"/>
</dbReference>
<dbReference type="PROSITE" id="PS51898">
    <property type="entry name" value="TYR_RECOMBINASE"/>
    <property type="match status" value="1"/>
</dbReference>
<dbReference type="EMBL" id="JASNVU010000006">
    <property type="protein sequence ID" value="MDK4334902.1"/>
    <property type="molecule type" value="Genomic_DNA"/>
</dbReference>
<comment type="subcellular location">
    <subcellularLocation>
        <location evidence="1 9">Cytoplasm</location>
    </subcellularLocation>
</comment>
<evidence type="ECO:0000313" key="12">
    <source>
        <dbReference type="EMBL" id="MDK4334902.1"/>
    </source>
</evidence>
<dbReference type="PROSITE" id="PS51900">
    <property type="entry name" value="CB"/>
    <property type="match status" value="1"/>
</dbReference>
<dbReference type="InterPro" id="IPR002104">
    <property type="entry name" value="Integrase_catalytic"/>
</dbReference>
<evidence type="ECO:0000259" key="11">
    <source>
        <dbReference type="PROSITE" id="PS51900"/>
    </source>
</evidence>
<feature type="active site" description="O-(3'-phospho-DNA)-tyrosine intermediate" evidence="9">
    <location>
        <position position="286"/>
    </location>
</feature>
<keyword evidence="2 9" id="KW-0963">Cytoplasm</keyword>
<protein>
    <recommendedName>
        <fullName evidence="9">Tyrosine recombinase XerC</fullName>
    </recommendedName>
</protein>
<comment type="caution">
    <text evidence="12">The sequence shown here is derived from an EMBL/GenBank/DDBJ whole genome shotgun (WGS) entry which is preliminary data.</text>
</comment>
<evidence type="ECO:0000259" key="10">
    <source>
        <dbReference type="PROSITE" id="PS51898"/>
    </source>
</evidence>
<dbReference type="GO" id="GO:0005737">
    <property type="term" value="C:cytoplasm"/>
    <property type="evidence" value="ECO:0007669"/>
    <property type="project" value="UniProtKB-SubCell"/>
</dbReference>
<evidence type="ECO:0000256" key="6">
    <source>
        <dbReference type="ARBA" id="ARBA00023125"/>
    </source>
</evidence>
<keyword evidence="6 9" id="KW-0238">DNA-binding</keyword>
<dbReference type="Gene3D" id="1.10.150.130">
    <property type="match status" value="1"/>
</dbReference>
<dbReference type="InterPro" id="IPR011010">
    <property type="entry name" value="DNA_brk_join_enz"/>
</dbReference>
<dbReference type="GO" id="GO:0006313">
    <property type="term" value="P:DNA transposition"/>
    <property type="evidence" value="ECO:0007669"/>
    <property type="project" value="UniProtKB-UniRule"/>
</dbReference>
<accession>A0AAP4BYZ3</accession>
<dbReference type="GO" id="GO:0009037">
    <property type="term" value="F:tyrosine-based site-specific recombinase activity"/>
    <property type="evidence" value="ECO:0007669"/>
    <property type="project" value="UniProtKB-UniRule"/>
</dbReference>
<keyword evidence="8 9" id="KW-0131">Cell cycle</keyword>
<organism evidence="12 13">
    <name type="scientific">Corynebacterium accolens</name>
    <dbReference type="NCBI Taxonomy" id="38284"/>
    <lineage>
        <taxon>Bacteria</taxon>
        <taxon>Bacillati</taxon>
        <taxon>Actinomycetota</taxon>
        <taxon>Actinomycetes</taxon>
        <taxon>Mycobacteriales</taxon>
        <taxon>Corynebacteriaceae</taxon>
        <taxon>Corynebacterium</taxon>
    </lineage>
</organism>
<gene>
    <name evidence="9" type="primary">xerC</name>
    <name evidence="12" type="ORF">QPX58_05665</name>
</gene>
<keyword evidence="7 9" id="KW-0233">DNA recombination</keyword>
<dbReference type="AlphaFoldDB" id="A0AAP4BYZ3"/>
<dbReference type="GO" id="GO:0003677">
    <property type="term" value="F:DNA binding"/>
    <property type="evidence" value="ECO:0007669"/>
    <property type="project" value="UniProtKB-UniRule"/>
</dbReference>
<dbReference type="SUPFAM" id="SSF56349">
    <property type="entry name" value="DNA breaking-rejoining enzymes"/>
    <property type="match status" value="1"/>
</dbReference>
<dbReference type="Gene3D" id="1.10.443.10">
    <property type="entry name" value="Intergrase catalytic core"/>
    <property type="match status" value="1"/>
</dbReference>
<feature type="active site" evidence="9">
    <location>
        <position position="277"/>
    </location>
</feature>
<feature type="active site" evidence="9">
    <location>
        <position position="254"/>
    </location>
</feature>
<evidence type="ECO:0000256" key="2">
    <source>
        <dbReference type="ARBA" id="ARBA00022490"/>
    </source>
</evidence>
<feature type="active site" evidence="9">
    <location>
        <position position="158"/>
    </location>
</feature>
<dbReference type="SUPFAM" id="SSF47823">
    <property type="entry name" value="lambda integrase-like, N-terminal domain"/>
    <property type="match status" value="1"/>
</dbReference>
<proteinExistence type="inferred from homology"/>
<evidence type="ECO:0000256" key="9">
    <source>
        <dbReference type="HAMAP-Rule" id="MF_01808"/>
    </source>
</evidence>
<dbReference type="InterPro" id="IPR004107">
    <property type="entry name" value="Integrase_SAM-like_N"/>
</dbReference>
<evidence type="ECO:0000256" key="4">
    <source>
        <dbReference type="ARBA" id="ARBA00022829"/>
    </source>
</evidence>
<evidence type="ECO:0000256" key="5">
    <source>
        <dbReference type="ARBA" id="ARBA00022908"/>
    </source>
</evidence>
<keyword evidence="4 9" id="KW-0159">Chromosome partition</keyword>
<evidence type="ECO:0000256" key="7">
    <source>
        <dbReference type="ARBA" id="ARBA00023172"/>
    </source>
</evidence>
<feature type="domain" description="Core-binding (CB)" evidence="11">
    <location>
        <begin position="15"/>
        <end position="96"/>
    </location>
</feature>
<dbReference type="HAMAP" id="MF_01808">
    <property type="entry name" value="Recomb_XerC_XerD"/>
    <property type="match status" value="1"/>
</dbReference>
<comment type="function">
    <text evidence="9">Site-specific tyrosine recombinase, which acts by catalyzing the cutting and rejoining of the recombining DNA molecules. The XerC-XerD complex is essential to convert dimers of the bacterial chromosome into monomers to permit their segregation at cell division. It also contributes to the segregational stability of plasmids.</text>
</comment>
<dbReference type="RefSeq" id="WP_284642134.1">
    <property type="nucleotide sequence ID" value="NZ_JASNVU010000006.1"/>
</dbReference>
<dbReference type="InterPro" id="IPR044068">
    <property type="entry name" value="CB"/>
</dbReference>
<dbReference type="InterPro" id="IPR010998">
    <property type="entry name" value="Integrase_recombinase_N"/>
</dbReference>
<reference evidence="12" key="1">
    <citation type="submission" date="2023-05" db="EMBL/GenBank/DDBJ databases">
        <title>Metabolic capabilities are highly conserved among human nasal-associated Corynebacterium species in pangenomic analyses.</title>
        <authorList>
            <person name="Tran T.H."/>
            <person name="Roberts A.Q."/>
            <person name="Escapa I.F."/>
            <person name="Gao W."/>
            <person name="Conlan S."/>
            <person name="Kong H."/>
            <person name="Segre J.A."/>
            <person name="Kelly M.S."/>
            <person name="Lemon K.P."/>
        </authorList>
    </citation>
    <scope>NUCLEOTIDE SEQUENCE</scope>
    <source>
        <strain evidence="12">KPL2618</strain>
    </source>
</reference>
<evidence type="ECO:0000256" key="1">
    <source>
        <dbReference type="ARBA" id="ARBA00004496"/>
    </source>
</evidence>
<dbReference type="Pfam" id="PF00589">
    <property type="entry name" value="Phage_integrase"/>
    <property type="match status" value="1"/>
</dbReference>
<dbReference type="GO" id="GO:0051301">
    <property type="term" value="P:cell division"/>
    <property type="evidence" value="ECO:0007669"/>
    <property type="project" value="UniProtKB-KW"/>
</dbReference>